<protein>
    <submittedName>
        <fullName evidence="8">DUF2179 domain-containing protein</fullName>
    </submittedName>
</protein>
<feature type="transmembrane region" description="Helical" evidence="6">
    <location>
        <begin position="12"/>
        <end position="31"/>
    </location>
</feature>
<comment type="caution">
    <text evidence="8">The sequence shown here is derived from an EMBL/GenBank/DDBJ whole genome shotgun (WGS) entry which is preliminary data.</text>
</comment>
<evidence type="ECO:0000259" key="7">
    <source>
        <dbReference type="Pfam" id="PF10035"/>
    </source>
</evidence>
<keyword evidence="3 6" id="KW-0812">Transmembrane</keyword>
<dbReference type="InterPro" id="IPR003740">
    <property type="entry name" value="YitT"/>
</dbReference>
<dbReference type="Proteomes" id="UP000263486">
    <property type="component" value="Unassembled WGS sequence"/>
</dbReference>
<name>A0ABX9KI62_9FUSO</name>
<proteinExistence type="predicted"/>
<evidence type="ECO:0000256" key="2">
    <source>
        <dbReference type="ARBA" id="ARBA00022475"/>
    </source>
</evidence>
<comment type="subcellular location">
    <subcellularLocation>
        <location evidence="1">Cell membrane</location>
        <topology evidence="1">Multi-pass membrane protein</topology>
    </subcellularLocation>
</comment>
<dbReference type="PANTHER" id="PTHR33545">
    <property type="entry name" value="UPF0750 MEMBRANE PROTEIN YITT-RELATED"/>
    <property type="match status" value="1"/>
</dbReference>
<evidence type="ECO:0000256" key="3">
    <source>
        <dbReference type="ARBA" id="ARBA00022692"/>
    </source>
</evidence>
<dbReference type="InterPro" id="IPR019264">
    <property type="entry name" value="DUF2179"/>
</dbReference>
<keyword evidence="9" id="KW-1185">Reference proteome</keyword>
<evidence type="ECO:0000256" key="5">
    <source>
        <dbReference type="ARBA" id="ARBA00023136"/>
    </source>
</evidence>
<reference evidence="8 9" key="1">
    <citation type="submission" date="2018-08" db="EMBL/GenBank/DDBJ databases">
        <title>Draft genome sequence of Psychrilyobacter sp. strain SD5 isolated from Black Sea water.</title>
        <authorList>
            <person name="Yadav S."/>
            <person name="Villanueva L."/>
            <person name="Damste J.S.S."/>
        </authorList>
    </citation>
    <scope>NUCLEOTIDE SEQUENCE [LARGE SCALE GENOMIC DNA]</scope>
    <source>
        <strain evidence="8 9">SD5</strain>
    </source>
</reference>
<evidence type="ECO:0000313" key="8">
    <source>
        <dbReference type="EMBL" id="REI41559.1"/>
    </source>
</evidence>
<dbReference type="CDD" id="cd16380">
    <property type="entry name" value="YitT_C"/>
    <property type="match status" value="1"/>
</dbReference>
<dbReference type="Pfam" id="PF02588">
    <property type="entry name" value="YitT_membrane"/>
    <property type="match status" value="1"/>
</dbReference>
<feature type="transmembrane region" description="Helical" evidence="6">
    <location>
        <begin position="157"/>
        <end position="176"/>
    </location>
</feature>
<evidence type="ECO:0000256" key="6">
    <source>
        <dbReference type="SAM" id="Phobius"/>
    </source>
</evidence>
<evidence type="ECO:0000313" key="9">
    <source>
        <dbReference type="Proteomes" id="UP000263486"/>
    </source>
</evidence>
<dbReference type="RefSeq" id="WP_114642064.1">
    <property type="nucleotide sequence ID" value="NZ_JAACIO010000009.1"/>
</dbReference>
<dbReference type="PIRSF" id="PIRSF006483">
    <property type="entry name" value="Membrane_protein_YitT"/>
    <property type="match status" value="1"/>
</dbReference>
<keyword evidence="2" id="KW-1003">Cell membrane</keyword>
<feature type="domain" description="DUF2179" evidence="7">
    <location>
        <begin position="229"/>
        <end position="282"/>
    </location>
</feature>
<evidence type="ECO:0000256" key="4">
    <source>
        <dbReference type="ARBA" id="ARBA00022989"/>
    </source>
</evidence>
<dbReference type="InterPro" id="IPR051461">
    <property type="entry name" value="UPF0750_membrane"/>
</dbReference>
<gene>
    <name evidence="8" type="ORF">DYH56_06530</name>
</gene>
<dbReference type="InterPro" id="IPR015867">
    <property type="entry name" value="N-reg_PII/ATP_PRibTrfase_C"/>
</dbReference>
<sequence length="289" mass="31492">MKRRVKTLAIDYFVINLGLIIAAIGIGLFIVPAKIVSGGVTGIATILYYTFNLSVGTSMLFINIPLFLIGVKTFGKEYGAKTLFGIIMLSFYIDLFRKIVGLDNVIDFTKGSNFLLAPLFGGILLGVGLGLVLKFGGSTGGTDIIAQMVNKITKIPVGYCMMINDTIIIVSGIAIFGIEKGLYAIIAMFTTNVVINKIFEGVGYTKMVYVISDHYEVIREIIINDIKKGGTALSAKGLYTDESKSMIMTVLKNKEIRDLQAFIKQVDPSAFMIISEVYEVLGEGFKPLD</sequence>
<keyword evidence="5 6" id="KW-0472">Membrane</keyword>
<feature type="transmembrane region" description="Helical" evidence="6">
    <location>
        <begin position="182"/>
        <end position="199"/>
    </location>
</feature>
<feature type="transmembrane region" description="Helical" evidence="6">
    <location>
        <begin position="115"/>
        <end position="136"/>
    </location>
</feature>
<accession>A0ABX9KI62</accession>
<evidence type="ECO:0000256" key="1">
    <source>
        <dbReference type="ARBA" id="ARBA00004651"/>
    </source>
</evidence>
<dbReference type="EMBL" id="QUAJ01000009">
    <property type="protein sequence ID" value="REI41559.1"/>
    <property type="molecule type" value="Genomic_DNA"/>
</dbReference>
<dbReference type="Pfam" id="PF10035">
    <property type="entry name" value="DUF2179"/>
    <property type="match status" value="1"/>
</dbReference>
<dbReference type="PANTHER" id="PTHR33545:SF9">
    <property type="entry name" value="UPF0750 MEMBRANE PROTEIN YITE"/>
    <property type="match status" value="1"/>
</dbReference>
<feature type="transmembrane region" description="Helical" evidence="6">
    <location>
        <begin position="46"/>
        <end position="71"/>
    </location>
</feature>
<organism evidence="8 9">
    <name type="scientific">Psychrilyobacter piezotolerans</name>
    <dbReference type="NCBI Taxonomy" id="2293438"/>
    <lineage>
        <taxon>Bacteria</taxon>
        <taxon>Fusobacteriati</taxon>
        <taxon>Fusobacteriota</taxon>
        <taxon>Fusobacteriia</taxon>
        <taxon>Fusobacteriales</taxon>
        <taxon>Fusobacteriaceae</taxon>
        <taxon>Psychrilyobacter</taxon>
    </lineage>
</organism>
<dbReference type="Gene3D" id="3.30.70.120">
    <property type="match status" value="1"/>
</dbReference>
<feature type="transmembrane region" description="Helical" evidence="6">
    <location>
        <begin position="78"/>
        <end position="95"/>
    </location>
</feature>
<keyword evidence="4 6" id="KW-1133">Transmembrane helix</keyword>